<protein>
    <submittedName>
        <fullName evidence="6">Carboxypeptidase</fullName>
    </submittedName>
</protein>
<comment type="similarity">
    <text evidence="2 3">Belongs to the peptidase M14 family.</text>
</comment>
<dbReference type="SUPFAM" id="SSF53187">
    <property type="entry name" value="Zn-dependent exopeptidases"/>
    <property type="match status" value="1"/>
</dbReference>
<evidence type="ECO:0000313" key="7">
    <source>
        <dbReference type="Proteomes" id="UP000031166"/>
    </source>
</evidence>
<dbReference type="GO" id="GO:0008270">
    <property type="term" value="F:zinc ion binding"/>
    <property type="evidence" value="ECO:0007669"/>
    <property type="project" value="InterPro"/>
</dbReference>
<keyword evidence="4" id="KW-0732">Signal</keyword>
<dbReference type="GO" id="GO:0004181">
    <property type="term" value="F:metallocarboxypeptidase activity"/>
    <property type="evidence" value="ECO:0007669"/>
    <property type="project" value="InterPro"/>
</dbReference>
<evidence type="ECO:0000256" key="4">
    <source>
        <dbReference type="SAM" id="SignalP"/>
    </source>
</evidence>
<gene>
    <name evidence="6" type="ORF">RM53_06665</name>
</gene>
<evidence type="ECO:0000256" key="1">
    <source>
        <dbReference type="ARBA" id="ARBA00001947"/>
    </source>
</evidence>
<keyword evidence="6" id="KW-0121">Carboxypeptidase</keyword>
<feature type="active site" description="Proton donor/acceptor" evidence="3">
    <location>
        <position position="324"/>
    </location>
</feature>
<evidence type="ECO:0000256" key="3">
    <source>
        <dbReference type="PROSITE-ProRule" id="PRU01379"/>
    </source>
</evidence>
<evidence type="ECO:0000313" key="6">
    <source>
        <dbReference type="EMBL" id="KIC58883.1"/>
    </source>
</evidence>
<dbReference type="AlphaFoldDB" id="A0A0B4DXA6"/>
<dbReference type="STRING" id="172043.RM53_06665"/>
<accession>A0A0B4DXA6</accession>
<dbReference type="InterPro" id="IPR000834">
    <property type="entry name" value="Peptidase_M14"/>
</dbReference>
<dbReference type="SMART" id="SM00631">
    <property type="entry name" value="Zn_pept"/>
    <property type="match status" value="1"/>
</dbReference>
<feature type="signal peptide" evidence="4">
    <location>
        <begin position="1"/>
        <end position="23"/>
    </location>
</feature>
<feature type="chain" id="PRO_5002089376" evidence="4">
    <location>
        <begin position="24"/>
        <end position="610"/>
    </location>
</feature>
<dbReference type="CDD" id="cd06241">
    <property type="entry name" value="M14-like"/>
    <property type="match status" value="1"/>
</dbReference>
<dbReference type="EMBL" id="JWSY01000009">
    <property type="protein sequence ID" value="KIC58883.1"/>
    <property type="molecule type" value="Genomic_DNA"/>
</dbReference>
<evidence type="ECO:0000259" key="5">
    <source>
        <dbReference type="PROSITE" id="PS52035"/>
    </source>
</evidence>
<dbReference type="GO" id="GO:0006508">
    <property type="term" value="P:proteolysis"/>
    <property type="evidence" value="ECO:0007669"/>
    <property type="project" value="InterPro"/>
</dbReference>
<comment type="cofactor">
    <cofactor evidence="1">
        <name>Zn(2+)</name>
        <dbReference type="ChEBI" id="CHEBI:29105"/>
    </cofactor>
</comment>
<comment type="caution">
    <text evidence="6">The sequence shown here is derived from an EMBL/GenBank/DDBJ whole genome shotgun (WGS) entry which is preliminary data.</text>
</comment>
<dbReference type="Pfam" id="PF00246">
    <property type="entry name" value="Peptidase_M14"/>
    <property type="match status" value="1"/>
</dbReference>
<dbReference type="GO" id="GO:0005615">
    <property type="term" value="C:extracellular space"/>
    <property type="evidence" value="ECO:0007669"/>
    <property type="project" value="TreeGrafter"/>
</dbReference>
<dbReference type="PANTHER" id="PTHR11705">
    <property type="entry name" value="PROTEASE FAMILY M14 CARBOXYPEPTIDASE A,B"/>
    <property type="match status" value="1"/>
</dbReference>
<dbReference type="Proteomes" id="UP000031166">
    <property type="component" value="Unassembled WGS sequence"/>
</dbReference>
<feature type="domain" description="Peptidase M14" evidence="5">
    <location>
        <begin position="70"/>
        <end position="353"/>
    </location>
</feature>
<sequence>MQSPLLISALVAALACSVSPAMSQTLPNTAPWDQAFLPPAPAWDGASKALLRDASDPWVTAFEADPAHDFSPNYVDTRAWFDRLDAASDLIRIEQFGVSPEGRPIYAVIASKDGAAFDPAKPVLMIQAGIHPGEIDGKDAGMMLLRDIAFYGKDALLDRVNLILIPILSVDGHERSGPYSRPNQRGPRIQGWRNTATNQNLNRDYLKLDQPEMRAVRGLILKYRPDLYVDVHVTDGMDYQYDVTYGFNGEDGTFSRSPNGSAWLDSVFKPAMNAALEREGHIPGELVFGIDDDEPKKGLSDGGLGERFSNGWGAAAHVPTILIENHSLKPHEQRVLRTYVFIEETMRLLADQGAGLRAATDQDKALRPAQIPANFEADETPSSTRPFKGMLYEMYDSPASGRKEIRWLGQPDPELWQMPFYGSRPTLTLTRPTAYWVPGYRTDIIERLKTHGIEMETVEAARTVNLSMLRLVEPKLATRANEGHVQASVKTVEVEKRDWTYPTGSVRVPTDQPLGDIVVLLLEPQSSESFFAWGMFPEVMSRVEYIEAYAIAPLADKMMAADPALKAEFEAKVAGDAAFAADPQARLAWFYERTPFYDDHYLLYPVGRED</sequence>
<organism evidence="6 7">
    <name type="scientific">Brevundimonas nasdae</name>
    <dbReference type="NCBI Taxonomy" id="172043"/>
    <lineage>
        <taxon>Bacteria</taxon>
        <taxon>Pseudomonadati</taxon>
        <taxon>Pseudomonadota</taxon>
        <taxon>Alphaproteobacteria</taxon>
        <taxon>Caulobacterales</taxon>
        <taxon>Caulobacteraceae</taxon>
        <taxon>Brevundimonas</taxon>
    </lineage>
</organism>
<reference evidence="6 7" key="1">
    <citation type="submission" date="2014-12" db="EMBL/GenBank/DDBJ databases">
        <title>Genome sequencing of Brevundimonas nasdae TPW30.</title>
        <authorList>
            <person name="Tan P.W."/>
            <person name="Chan K.-G."/>
        </authorList>
    </citation>
    <scope>NUCLEOTIDE SEQUENCE [LARGE SCALE GENOMIC DNA]</scope>
    <source>
        <strain evidence="6 7">TPW30</strain>
    </source>
</reference>
<keyword evidence="6" id="KW-0645">Protease</keyword>
<name>A0A0B4DXA6_9CAUL</name>
<evidence type="ECO:0000256" key="2">
    <source>
        <dbReference type="ARBA" id="ARBA00005988"/>
    </source>
</evidence>
<dbReference type="PANTHER" id="PTHR11705:SF145">
    <property type="entry name" value="PEPTIDASE M14 CARBOXYPEPTIDASE A DOMAIN-CONTAINING PROTEIN"/>
    <property type="match status" value="1"/>
</dbReference>
<proteinExistence type="inferred from homology"/>
<dbReference type="PROSITE" id="PS52035">
    <property type="entry name" value="PEPTIDASE_M14"/>
    <property type="match status" value="1"/>
</dbReference>
<dbReference type="Gene3D" id="3.40.630.10">
    <property type="entry name" value="Zn peptidases"/>
    <property type="match status" value="1"/>
</dbReference>
<keyword evidence="6" id="KW-0378">Hydrolase</keyword>